<dbReference type="InterPro" id="IPR000620">
    <property type="entry name" value="EamA_dom"/>
</dbReference>
<dbReference type="InterPro" id="IPR037185">
    <property type="entry name" value="EmrE-like"/>
</dbReference>
<dbReference type="PANTHER" id="PTHR42920">
    <property type="entry name" value="OS03G0707200 PROTEIN-RELATED"/>
    <property type="match status" value="1"/>
</dbReference>
<feature type="transmembrane region" description="Helical" evidence="6">
    <location>
        <begin position="97"/>
        <end position="118"/>
    </location>
</feature>
<dbReference type="EMBL" id="GU567967">
    <property type="protein sequence ID" value="ADI21844.1"/>
    <property type="molecule type" value="Genomic_DNA"/>
</dbReference>
<keyword evidence="5 6" id="KW-0472">Membrane</keyword>
<organism evidence="8">
    <name type="scientific">uncultured gamma proteobacterium HF0130_25M15</name>
    <dbReference type="NCBI Taxonomy" id="723568"/>
    <lineage>
        <taxon>Bacteria</taxon>
        <taxon>Pseudomonadati</taxon>
        <taxon>Pseudomonadota</taxon>
        <taxon>Gammaproteobacteria</taxon>
        <taxon>environmental samples</taxon>
    </lineage>
</organism>
<keyword evidence="2" id="KW-1003">Cell membrane</keyword>
<keyword evidence="4 6" id="KW-1133">Transmembrane helix</keyword>
<dbReference type="PANTHER" id="PTHR42920:SF5">
    <property type="entry name" value="EAMA DOMAIN-CONTAINING PROTEIN"/>
    <property type="match status" value="1"/>
</dbReference>
<dbReference type="Pfam" id="PF00892">
    <property type="entry name" value="EamA"/>
    <property type="match status" value="1"/>
</dbReference>
<reference evidence="8" key="1">
    <citation type="submission" date="2010-01" db="EMBL/GenBank/DDBJ databases">
        <title>Genome fragments of uncultured bacteria from the North Pacific subtropical Gyre.</title>
        <authorList>
            <person name="Pham V.D."/>
            <person name="Delong E.F."/>
        </authorList>
    </citation>
    <scope>NUCLEOTIDE SEQUENCE</scope>
</reference>
<feature type="domain" description="EamA" evidence="7">
    <location>
        <begin position="34"/>
        <end position="169"/>
    </location>
</feature>
<name>E7C320_9GAMM</name>
<protein>
    <recommendedName>
        <fullName evidence="7">EamA domain-containing protein</fullName>
    </recommendedName>
</protein>
<feature type="transmembrane region" description="Helical" evidence="6">
    <location>
        <begin position="152"/>
        <end position="172"/>
    </location>
</feature>
<feature type="transmembrane region" description="Helical" evidence="6">
    <location>
        <begin position="32"/>
        <end position="52"/>
    </location>
</feature>
<feature type="transmembrane region" description="Helical" evidence="6">
    <location>
        <begin position="125"/>
        <end position="146"/>
    </location>
</feature>
<evidence type="ECO:0000259" key="7">
    <source>
        <dbReference type="Pfam" id="PF00892"/>
    </source>
</evidence>
<evidence type="ECO:0000256" key="4">
    <source>
        <dbReference type="ARBA" id="ARBA00022989"/>
    </source>
</evidence>
<comment type="subcellular location">
    <subcellularLocation>
        <location evidence="1">Cell membrane</location>
        <topology evidence="1">Multi-pass membrane protein</topology>
    </subcellularLocation>
</comment>
<feature type="transmembrane region" description="Helical" evidence="6">
    <location>
        <begin position="64"/>
        <end position="85"/>
    </location>
</feature>
<evidence type="ECO:0000313" key="8">
    <source>
        <dbReference type="EMBL" id="ADI21844.1"/>
    </source>
</evidence>
<accession>E7C320</accession>
<dbReference type="SUPFAM" id="SSF103481">
    <property type="entry name" value="Multidrug resistance efflux transporter EmrE"/>
    <property type="match status" value="1"/>
</dbReference>
<dbReference type="AlphaFoldDB" id="E7C320"/>
<evidence type="ECO:0000256" key="6">
    <source>
        <dbReference type="SAM" id="Phobius"/>
    </source>
</evidence>
<evidence type="ECO:0000256" key="2">
    <source>
        <dbReference type="ARBA" id="ARBA00022475"/>
    </source>
</evidence>
<evidence type="ECO:0000256" key="5">
    <source>
        <dbReference type="ARBA" id="ARBA00023136"/>
    </source>
</evidence>
<sequence>MPNRYQILAIFLGAFGLYLALGYGVSFSSENIRLGLIFGILTAFAYSAYILSLKKNDLEDSTRISPVISLLCISAISALILFLAVKFEGESLAINSAQNLFSMLAYGIMSHVFGWYMIILGLKTITATTAGIILISQPIFSLVWEYLIFSRVINSIEIIGISIVVLAMITCVSSERSDKIGDSN</sequence>
<dbReference type="InterPro" id="IPR051258">
    <property type="entry name" value="Diverse_Substrate_Transporter"/>
</dbReference>
<proteinExistence type="predicted"/>
<dbReference type="GO" id="GO:0005886">
    <property type="term" value="C:plasma membrane"/>
    <property type="evidence" value="ECO:0007669"/>
    <property type="project" value="UniProtKB-SubCell"/>
</dbReference>
<evidence type="ECO:0000256" key="3">
    <source>
        <dbReference type="ARBA" id="ARBA00022692"/>
    </source>
</evidence>
<evidence type="ECO:0000256" key="1">
    <source>
        <dbReference type="ARBA" id="ARBA00004651"/>
    </source>
</evidence>
<keyword evidence="3 6" id="KW-0812">Transmembrane</keyword>